<dbReference type="InterPro" id="IPR009078">
    <property type="entry name" value="Ferritin-like_SF"/>
</dbReference>
<dbReference type="SUPFAM" id="SSF47240">
    <property type="entry name" value="Ferritin-like"/>
    <property type="match status" value="1"/>
</dbReference>
<reference evidence="1 2" key="1">
    <citation type="submission" date="2019-07" db="EMBL/GenBank/DDBJ databases">
        <title>Whole genome shotgun sequence of Cyclobacterium qasimii NBRC 106168.</title>
        <authorList>
            <person name="Hosoyama A."/>
            <person name="Uohara A."/>
            <person name="Ohji S."/>
            <person name="Ichikawa N."/>
        </authorList>
    </citation>
    <scope>NUCLEOTIDE SEQUENCE [LARGE SCALE GENOMIC DNA]</scope>
    <source>
        <strain evidence="1 2">NBRC 106168</strain>
    </source>
</reference>
<dbReference type="PANTHER" id="PTHR42637:SF1">
    <property type="entry name" value="TRNA 2-(METHYLSULFANYL)-N(6)-ISOPENTENYLADENOSINE(37) HYDROXYLASE"/>
    <property type="match status" value="1"/>
</dbReference>
<dbReference type="InterPro" id="IPR012347">
    <property type="entry name" value="Ferritin-like"/>
</dbReference>
<evidence type="ECO:0000313" key="1">
    <source>
        <dbReference type="EMBL" id="GEO20821.1"/>
    </source>
</evidence>
<evidence type="ECO:0000313" key="2">
    <source>
        <dbReference type="Proteomes" id="UP000321301"/>
    </source>
</evidence>
<dbReference type="InterPro" id="IPR010386">
    <property type="entry name" value="tRNA-Hydrxlase_MiaE"/>
</dbReference>
<dbReference type="AlphaFoldDB" id="A0A512C9D7"/>
<dbReference type="Proteomes" id="UP000321301">
    <property type="component" value="Unassembled WGS sequence"/>
</dbReference>
<accession>A0A512C9D7</accession>
<sequence>MIKDKMSWQESTKNKMLRLELPTDPRWVDIASISLEAILVDHAYCEQKAASSCISLIIKYPEFDEMVDVLTPVVAEEWQHFDAVMQQIRKRGYKFGFPRKDNYVVQLQSFLKKGGSRSDQLTELLLMNALIEARSCERFKLLWKNLKDKELCDFYHELMISEAGHYVNFIQLAKKYKDPEMVELRWQEWLEHEKEVLKDLEIRGDRMH</sequence>
<proteinExistence type="predicted"/>
<protein>
    <submittedName>
        <fullName evidence="1">tRNA 2-methylthio-N6-isopentenyl adenosine(37) hydroxylase MiaE</fullName>
    </submittedName>
</protein>
<gene>
    <name evidence="1" type="primary">miaE</name>
    <name evidence="1" type="ORF">CQA01_13550</name>
</gene>
<dbReference type="EMBL" id="BJYV01000004">
    <property type="protein sequence ID" value="GEO20821.1"/>
    <property type="molecule type" value="Genomic_DNA"/>
</dbReference>
<dbReference type="Gene3D" id="1.20.1260.10">
    <property type="match status" value="1"/>
</dbReference>
<dbReference type="PANTHER" id="PTHR42637">
    <property type="entry name" value="TRNA-(MS[2]IO[6]A)-HYDROXYLASE"/>
    <property type="match status" value="1"/>
</dbReference>
<dbReference type="PIRSF" id="PIRSF020736">
    <property type="entry name" value="MiaE"/>
    <property type="match status" value="1"/>
</dbReference>
<dbReference type="GO" id="GO:0045301">
    <property type="term" value="F:tRNA 2-(methylsulfanyl)-N(6)-isopentenyladenosine(37) hydroxylase activity"/>
    <property type="evidence" value="ECO:0007669"/>
    <property type="project" value="InterPro"/>
</dbReference>
<organism evidence="1 2">
    <name type="scientific">Cyclobacterium qasimii</name>
    <dbReference type="NCBI Taxonomy" id="1350429"/>
    <lineage>
        <taxon>Bacteria</taxon>
        <taxon>Pseudomonadati</taxon>
        <taxon>Bacteroidota</taxon>
        <taxon>Cytophagia</taxon>
        <taxon>Cytophagales</taxon>
        <taxon>Cyclobacteriaceae</taxon>
        <taxon>Cyclobacterium</taxon>
    </lineage>
</organism>
<keyword evidence="2" id="KW-1185">Reference proteome</keyword>
<name>A0A512C9D7_9BACT</name>
<dbReference type="GO" id="GO:0006400">
    <property type="term" value="P:tRNA modification"/>
    <property type="evidence" value="ECO:0007669"/>
    <property type="project" value="InterPro"/>
</dbReference>
<dbReference type="Pfam" id="PF06175">
    <property type="entry name" value="MiaE"/>
    <property type="match status" value="1"/>
</dbReference>
<dbReference type="CDD" id="cd07910">
    <property type="entry name" value="MiaE"/>
    <property type="match status" value="1"/>
</dbReference>
<comment type="caution">
    <text evidence="1">The sequence shown here is derived from an EMBL/GenBank/DDBJ whole genome shotgun (WGS) entry which is preliminary data.</text>
</comment>